<organism evidence="1 2">
    <name type="scientific">Neorhodopirellula pilleata</name>
    <dbReference type="NCBI Taxonomy" id="2714738"/>
    <lineage>
        <taxon>Bacteria</taxon>
        <taxon>Pseudomonadati</taxon>
        <taxon>Planctomycetota</taxon>
        <taxon>Planctomycetia</taxon>
        <taxon>Pirellulales</taxon>
        <taxon>Pirellulaceae</taxon>
        <taxon>Neorhodopirellula</taxon>
    </lineage>
</organism>
<dbReference type="EMBL" id="SJPM01000002">
    <property type="protein sequence ID" value="TWU01729.1"/>
    <property type="molecule type" value="Genomic_DNA"/>
</dbReference>
<accession>A0A5C6AR74</accession>
<sequence>MGTGLMSTPMFDKASVETDGEEGVVDFTGNDFEVFVSAAKKHRIWDRESKVRSSSTNRHCSRQ</sequence>
<name>A0A5C6AR74_9BACT</name>
<proteinExistence type="predicted"/>
<dbReference type="AlphaFoldDB" id="A0A5C6AR74"/>
<reference evidence="1 2" key="1">
    <citation type="submission" date="2019-02" db="EMBL/GenBank/DDBJ databases">
        <title>Deep-cultivation of Planctomycetes and their phenomic and genomic characterization uncovers novel biology.</title>
        <authorList>
            <person name="Wiegand S."/>
            <person name="Jogler M."/>
            <person name="Boedeker C."/>
            <person name="Pinto D."/>
            <person name="Vollmers J."/>
            <person name="Rivas-Marin E."/>
            <person name="Kohn T."/>
            <person name="Peeters S.H."/>
            <person name="Heuer A."/>
            <person name="Rast P."/>
            <person name="Oberbeckmann S."/>
            <person name="Bunk B."/>
            <person name="Jeske O."/>
            <person name="Meyerdierks A."/>
            <person name="Storesund J.E."/>
            <person name="Kallscheuer N."/>
            <person name="Luecker S."/>
            <person name="Lage O.M."/>
            <person name="Pohl T."/>
            <person name="Merkel B.J."/>
            <person name="Hornburger P."/>
            <person name="Mueller R.-W."/>
            <person name="Bruemmer F."/>
            <person name="Labrenz M."/>
            <person name="Spormann A.M."/>
            <person name="Op Den Camp H."/>
            <person name="Overmann J."/>
            <person name="Amann R."/>
            <person name="Jetten M.S.M."/>
            <person name="Mascher T."/>
            <person name="Medema M.H."/>
            <person name="Devos D.P."/>
            <person name="Kaster A.-K."/>
            <person name="Ovreas L."/>
            <person name="Rohde M."/>
            <person name="Galperin M.Y."/>
            <person name="Jogler C."/>
        </authorList>
    </citation>
    <scope>NUCLEOTIDE SEQUENCE [LARGE SCALE GENOMIC DNA]</scope>
    <source>
        <strain evidence="1 2">Pla100</strain>
    </source>
</reference>
<evidence type="ECO:0000313" key="1">
    <source>
        <dbReference type="EMBL" id="TWU01729.1"/>
    </source>
</evidence>
<protein>
    <submittedName>
        <fullName evidence="1">Uncharacterized protein</fullName>
    </submittedName>
</protein>
<evidence type="ECO:0000313" key="2">
    <source>
        <dbReference type="Proteomes" id="UP000316213"/>
    </source>
</evidence>
<dbReference type="Proteomes" id="UP000316213">
    <property type="component" value="Unassembled WGS sequence"/>
</dbReference>
<keyword evidence="2" id="KW-1185">Reference proteome</keyword>
<comment type="caution">
    <text evidence="1">The sequence shown here is derived from an EMBL/GenBank/DDBJ whole genome shotgun (WGS) entry which is preliminary data.</text>
</comment>
<gene>
    <name evidence="1" type="ORF">Pla100_14640</name>
</gene>